<feature type="transmembrane region" description="Helical" evidence="1">
    <location>
        <begin position="34"/>
        <end position="54"/>
    </location>
</feature>
<name>A0A2G9YRR2_9BACT</name>
<evidence type="ECO:0008006" key="4">
    <source>
        <dbReference type="Google" id="ProtNLM"/>
    </source>
</evidence>
<keyword evidence="1" id="KW-0472">Membrane</keyword>
<keyword evidence="1" id="KW-0812">Transmembrane</keyword>
<proteinExistence type="predicted"/>
<dbReference type="AlphaFoldDB" id="A0A2G9YRR2"/>
<evidence type="ECO:0000313" key="2">
    <source>
        <dbReference type="EMBL" id="PIP21927.1"/>
    </source>
</evidence>
<accession>A0A2G9YRR2</accession>
<dbReference type="Proteomes" id="UP000231567">
    <property type="component" value="Unassembled WGS sequence"/>
</dbReference>
<protein>
    <recommendedName>
        <fullName evidence="4">Type II secretion system protein</fullName>
    </recommendedName>
</protein>
<evidence type="ECO:0000256" key="1">
    <source>
        <dbReference type="SAM" id="Phobius"/>
    </source>
</evidence>
<comment type="caution">
    <text evidence="2">The sequence shown here is derived from an EMBL/GenBank/DDBJ whole genome shotgun (WGS) entry which is preliminary data.</text>
</comment>
<dbReference type="EMBL" id="PCRM01000005">
    <property type="protein sequence ID" value="PIP21927.1"/>
    <property type="molecule type" value="Genomic_DNA"/>
</dbReference>
<reference evidence="2 3" key="1">
    <citation type="submission" date="2017-09" db="EMBL/GenBank/DDBJ databases">
        <title>Depth-based differentiation of microbial function through sediment-hosted aquifers and enrichment of novel symbionts in the deep terrestrial subsurface.</title>
        <authorList>
            <person name="Probst A.J."/>
            <person name="Ladd B."/>
            <person name="Jarett J.K."/>
            <person name="Geller-Mcgrath D.E."/>
            <person name="Sieber C.M."/>
            <person name="Emerson J.B."/>
            <person name="Anantharaman K."/>
            <person name="Thomas B.C."/>
            <person name="Malmstrom R."/>
            <person name="Stieglmeier M."/>
            <person name="Klingl A."/>
            <person name="Woyke T."/>
            <person name="Ryan C.M."/>
            <person name="Banfield J.F."/>
        </authorList>
    </citation>
    <scope>NUCLEOTIDE SEQUENCE [LARGE SCALE GENOMIC DNA]</scope>
    <source>
        <strain evidence="2">CG23_combo_of_CG06-09_8_20_14_all_40_13</strain>
    </source>
</reference>
<gene>
    <name evidence="2" type="ORF">COX39_00200</name>
</gene>
<sequence>MNKKMQISNLKSHFAPKGQCCEGRVSKLTRGFGILETVLATGILIMVVAAAVYLGNMSVRNSTTANERTAAYNYAQEGTEIVRQIRDTNWLISPAPDYWYRLLCTQNTLYPNDVGQSQSFKRTFLGAPTYRYCLDAGSESLGIYTRYIYIDYVNVTDPALTSLCGGSLSPNCRKIRVRVEWPSRGKILSVETATFLTNWKPL</sequence>
<evidence type="ECO:0000313" key="3">
    <source>
        <dbReference type="Proteomes" id="UP000231567"/>
    </source>
</evidence>
<organism evidence="2 3">
    <name type="scientific">Candidatus Nealsonbacteria bacterium CG23_combo_of_CG06-09_8_20_14_all_40_13</name>
    <dbReference type="NCBI Taxonomy" id="1974724"/>
    <lineage>
        <taxon>Bacteria</taxon>
        <taxon>Candidatus Nealsoniibacteriota</taxon>
    </lineage>
</organism>
<keyword evidence="1" id="KW-1133">Transmembrane helix</keyword>